<gene>
    <name evidence="1" type="ORF">TSACC_2298</name>
</gene>
<sequence length="44" mass="5167">MDDDGHVKYLTKVGPDLYRSTDGMYYLLVKRGSKQFRRSLRTKA</sequence>
<keyword evidence="2" id="KW-1185">Reference proteome</keyword>
<reference evidence="2" key="1">
    <citation type="journal article" date="2017" name="Genome Announc.">
        <title>Draft Genome Sequence of Terrimicrobium sacchariphilum NM-5T, a Facultative Anaerobic Soil Bacterium of the Class Spartobacteria.</title>
        <authorList>
            <person name="Qiu Y.L."/>
            <person name="Tourlousse D.M."/>
            <person name="Matsuura N."/>
            <person name="Ohashi A."/>
            <person name="Sekiguchi Y."/>
        </authorList>
    </citation>
    <scope>NUCLEOTIDE SEQUENCE [LARGE SCALE GENOMIC DNA]</scope>
    <source>
        <strain evidence="2">NM-5</strain>
    </source>
</reference>
<proteinExistence type="predicted"/>
<organism evidence="1 2">
    <name type="scientific">Terrimicrobium sacchariphilum</name>
    <dbReference type="NCBI Taxonomy" id="690879"/>
    <lineage>
        <taxon>Bacteria</taxon>
        <taxon>Pseudomonadati</taxon>
        <taxon>Verrucomicrobiota</taxon>
        <taxon>Terrimicrobiia</taxon>
        <taxon>Terrimicrobiales</taxon>
        <taxon>Terrimicrobiaceae</taxon>
        <taxon>Terrimicrobium</taxon>
    </lineage>
</organism>
<accession>A0A146G4F1</accession>
<dbReference type="InParanoid" id="A0A146G4F1"/>
<protein>
    <submittedName>
        <fullName evidence="1">Uncharacterized protein</fullName>
    </submittedName>
</protein>
<evidence type="ECO:0000313" key="1">
    <source>
        <dbReference type="EMBL" id="GAT31904.1"/>
    </source>
</evidence>
<dbReference type="AlphaFoldDB" id="A0A146G4F1"/>
<dbReference type="Proteomes" id="UP000076023">
    <property type="component" value="Unassembled WGS sequence"/>
</dbReference>
<comment type="caution">
    <text evidence="1">The sequence shown here is derived from an EMBL/GenBank/DDBJ whole genome shotgun (WGS) entry which is preliminary data.</text>
</comment>
<dbReference type="EMBL" id="BDCO01000002">
    <property type="protein sequence ID" value="GAT31904.1"/>
    <property type="molecule type" value="Genomic_DNA"/>
</dbReference>
<evidence type="ECO:0000313" key="2">
    <source>
        <dbReference type="Proteomes" id="UP000076023"/>
    </source>
</evidence>
<name>A0A146G4F1_TERSA</name>